<dbReference type="PANTHER" id="PTHR43622">
    <property type="entry name" value="3-DEHYDROQUINATE SYNTHASE"/>
    <property type="match status" value="1"/>
</dbReference>
<keyword evidence="16 18" id="KW-0456">Lyase</keyword>
<dbReference type="FunFam" id="3.40.50.1970:FF:000001">
    <property type="entry name" value="3-dehydroquinate synthase"/>
    <property type="match status" value="1"/>
</dbReference>
<dbReference type="Proteomes" id="UP000886042">
    <property type="component" value="Unassembled WGS sequence"/>
</dbReference>
<evidence type="ECO:0000256" key="17">
    <source>
        <dbReference type="ARBA" id="ARBA00023285"/>
    </source>
</evidence>
<dbReference type="NCBIfam" id="TIGR01357">
    <property type="entry name" value="aroB"/>
    <property type="match status" value="1"/>
</dbReference>
<dbReference type="GO" id="GO:0000166">
    <property type="term" value="F:nucleotide binding"/>
    <property type="evidence" value="ECO:0007669"/>
    <property type="project" value="UniProtKB-KW"/>
</dbReference>
<evidence type="ECO:0000256" key="8">
    <source>
        <dbReference type="ARBA" id="ARBA00017684"/>
    </source>
</evidence>
<evidence type="ECO:0000256" key="4">
    <source>
        <dbReference type="ARBA" id="ARBA00004496"/>
    </source>
</evidence>
<comment type="caution">
    <text evidence="18">Lacks conserved residue(s) required for the propagation of feature annotation.</text>
</comment>
<dbReference type="GO" id="GO:0008652">
    <property type="term" value="P:amino acid biosynthetic process"/>
    <property type="evidence" value="ECO:0007669"/>
    <property type="project" value="UniProtKB-KW"/>
</dbReference>
<dbReference type="AlphaFoldDB" id="A0A7C3C1J0"/>
<evidence type="ECO:0000256" key="3">
    <source>
        <dbReference type="ARBA" id="ARBA00003485"/>
    </source>
</evidence>
<dbReference type="Pfam" id="PF24621">
    <property type="entry name" value="DHQS_C"/>
    <property type="match status" value="1"/>
</dbReference>
<feature type="domain" description="3-dehydroquinate synthase C-terminal" evidence="20">
    <location>
        <begin position="185"/>
        <end position="334"/>
    </location>
</feature>
<feature type="binding site" evidence="18">
    <location>
        <position position="251"/>
    </location>
    <ligand>
        <name>Zn(2+)</name>
        <dbReference type="ChEBI" id="CHEBI:29105"/>
    </ligand>
</feature>
<evidence type="ECO:0000256" key="16">
    <source>
        <dbReference type="ARBA" id="ARBA00023239"/>
    </source>
</evidence>
<organism evidence="21">
    <name type="scientific">Hellea balneolensis</name>
    <dbReference type="NCBI Taxonomy" id="287478"/>
    <lineage>
        <taxon>Bacteria</taxon>
        <taxon>Pseudomonadati</taxon>
        <taxon>Pseudomonadota</taxon>
        <taxon>Alphaproteobacteria</taxon>
        <taxon>Maricaulales</taxon>
        <taxon>Robiginitomaculaceae</taxon>
        <taxon>Hellea</taxon>
    </lineage>
</organism>
<evidence type="ECO:0000256" key="7">
    <source>
        <dbReference type="ARBA" id="ARBA00013031"/>
    </source>
</evidence>
<comment type="cofactor">
    <cofactor evidence="2 18">
        <name>NAD(+)</name>
        <dbReference type="ChEBI" id="CHEBI:57540"/>
    </cofactor>
</comment>
<feature type="binding site" evidence="18">
    <location>
        <position position="155"/>
    </location>
    <ligand>
        <name>NAD(+)</name>
        <dbReference type="ChEBI" id="CHEBI:57540"/>
    </ligand>
</feature>
<evidence type="ECO:0000256" key="1">
    <source>
        <dbReference type="ARBA" id="ARBA00001393"/>
    </source>
</evidence>
<evidence type="ECO:0000256" key="18">
    <source>
        <dbReference type="HAMAP-Rule" id="MF_00110"/>
    </source>
</evidence>
<comment type="pathway">
    <text evidence="5 18">Metabolic intermediate biosynthesis; chorismate biosynthesis; chorismate from D-erythrose 4-phosphate and phosphoenolpyruvate: step 2/7.</text>
</comment>
<dbReference type="InterPro" id="IPR030960">
    <property type="entry name" value="DHQS/DOIS_N"/>
</dbReference>
<feature type="binding site" evidence="18">
    <location>
        <position position="188"/>
    </location>
    <ligand>
        <name>Zn(2+)</name>
        <dbReference type="ChEBI" id="CHEBI:29105"/>
    </ligand>
</feature>
<evidence type="ECO:0000256" key="6">
    <source>
        <dbReference type="ARBA" id="ARBA00005412"/>
    </source>
</evidence>
<protein>
    <recommendedName>
        <fullName evidence="8 18">3-dehydroquinate synthase</fullName>
        <shortName evidence="18">DHQS</shortName>
        <ecNumber evidence="7 18">4.2.3.4</ecNumber>
    </recommendedName>
</protein>
<name>A0A7C3C1J0_9PROT</name>
<keyword evidence="13 18" id="KW-0862">Zinc</keyword>
<feature type="binding site" evidence="18">
    <location>
        <begin position="133"/>
        <end position="134"/>
    </location>
    <ligand>
        <name>NAD(+)</name>
        <dbReference type="ChEBI" id="CHEBI:57540"/>
    </ligand>
</feature>
<dbReference type="UniPathway" id="UPA00053">
    <property type="reaction ID" value="UER00085"/>
</dbReference>
<evidence type="ECO:0000256" key="13">
    <source>
        <dbReference type="ARBA" id="ARBA00022833"/>
    </source>
</evidence>
<dbReference type="PANTHER" id="PTHR43622:SF7">
    <property type="entry name" value="3-DEHYDROQUINATE SYNTHASE, CHLOROPLASTIC"/>
    <property type="match status" value="1"/>
</dbReference>
<evidence type="ECO:0000259" key="20">
    <source>
        <dbReference type="Pfam" id="PF24621"/>
    </source>
</evidence>
<dbReference type="EMBL" id="DRMN01000289">
    <property type="protein sequence ID" value="HFB55142.1"/>
    <property type="molecule type" value="Genomic_DNA"/>
</dbReference>
<comment type="subcellular location">
    <subcellularLocation>
        <location evidence="4 18">Cytoplasm</location>
    </subcellularLocation>
</comment>
<dbReference type="GO" id="GO:0009423">
    <property type="term" value="P:chorismate biosynthetic process"/>
    <property type="evidence" value="ECO:0007669"/>
    <property type="project" value="UniProtKB-UniRule"/>
</dbReference>
<comment type="caution">
    <text evidence="21">The sequence shown here is derived from an EMBL/GenBank/DDBJ whole genome shotgun (WGS) entry which is preliminary data.</text>
</comment>
<dbReference type="GO" id="GO:0009073">
    <property type="term" value="P:aromatic amino acid family biosynthetic process"/>
    <property type="evidence" value="ECO:0007669"/>
    <property type="project" value="UniProtKB-KW"/>
</dbReference>
<dbReference type="Gene3D" id="3.40.50.1970">
    <property type="match status" value="1"/>
</dbReference>
<evidence type="ECO:0000256" key="12">
    <source>
        <dbReference type="ARBA" id="ARBA00022741"/>
    </source>
</evidence>
<accession>A0A7C3C1J0</accession>
<dbReference type="CDD" id="cd08195">
    <property type="entry name" value="DHQS"/>
    <property type="match status" value="1"/>
</dbReference>
<dbReference type="GO" id="GO:0046872">
    <property type="term" value="F:metal ion binding"/>
    <property type="evidence" value="ECO:0007669"/>
    <property type="project" value="UniProtKB-KW"/>
</dbReference>
<evidence type="ECO:0000256" key="11">
    <source>
        <dbReference type="ARBA" id="ARBA00022723"/>
    </source>
</evidence>
<keyword evidence="12 18" id="KW-0547">Nucleotide-binding</keyword>
<keyword evidence="14 18" id="KW-0520">NAD</keyword>
<evidence type="ECO:0000259" key="19">
    <source>
        <dbReference type="Pfam" id="PF01761"/>
    </source>
</evidence>
<keyword evidence="10 18" id="KW-0028">Amino-acid biosynthesis</keyword>
<comment type="cofactor">
    <cofactor evidence="18">
        <name>Co(2+)</name>
        <dbReference type="ChEBI" id="CHEBI:48828"/>
    </cofactor>
    <cofactor evidence="18">
        <name>Zn(2+)</name>
        <dbReference type="ChEBI" id="CHEBI:29105"/>
    </cofactor>
    <text evidence="18">Binds 1 divalent metal cation per subunit. Can use either Co(2+) or Zn(2+).</text>
</comment>
<evidence type="ECO:0000256" key="14">
    <source>
        <dbReference type="ARBA" id="ARBA00023027"/>
    </source>
</evidence>
<dbReference type="PIRSF" id="PIRSF001455">
    <property type="entry name" value="DHQ_synth"/>
    <property type="match status" value="1"/>
</dbReference>
<dbReference type="GO" id="GO:0003856">
    <property type="term" value="F:3-dehydroquinate synthase activity"/>
    <property type="evidence" value="ECO:0007669"/>
    <property type="project" value="UniProtKB-UniRule"/>
</dbReference>
<keyword evidence="15 18" id="KW-0057">Aromatic amino acid biosynthesis</keyword>
<feature type="domain" description="3-dehydroquinate synthase N-terminal" evidence="19">
    <location>
        <begin position="71"/>
        <end position="183"/>
    </location>
</feature>
<evidence type="ECO:0000256" key="9">
    <source>
        <dbReference type="ARBA" id="ARBA00022490"/>
    </source>
</evidence>
<sequence length="375" mass="40275">MTAKTITVDLGERSYPIIIGAGVLKNAAQYLHPHLTGSRLAIITDETVADLHLAALQDALADLSDIHIETIILPPGEATKSFAVLEGVVDQLLAKNFSRSDTLLAFGGGVIGDLTGFAASILKRGCHFIQMPTTLLAQVDSAVGGKTAINTKGGKNLVGQFYQPQAVLSDCDVLGTLPIRQMKAGYGEVLKYALINDPAFFTWLLTHGTDVIACDADALSHTIAICCRAKAEIVRQDEREHGVRALLNLGHSFAHALEGKAGYDGSLLHGEAVTAGMLMAFEFSRDQDMCSPKDVRTLADHLCALELCDINTLPPAILSDPAHLMSFMMRDKKNTNGALNLILTHGVGKAFQAFDVHQKDVLHYLTHISEISGDR</sequence>
<evidence type="ECO:0000313" key="21">
    <source>
        <dbReference type="EMBL" id="HFB55142.1"/>
    </source>
</evidence>
<keyword evidence="17 18" id="KW-0170">Cobalt</keyword>
<dbReference type="InterPro" id="IPR030963">
    <property type="entry name" value="DHQ_synth_fam"/>
</dbReference>
<dbReference type="InterPro" id="IPR056179">
    <property type="entry name" value="DHQS_C"/>
</dbReference>
<comment type="catalytic activity">
    <reaction evidence="1 18">
        <text>7-phospho-2-dehydro-3-deoxy-D-arabino-heptonate = 3-dehydroquinate + phosphate</text>
        <dbReference type="Rhea" id="RHEA:21968"/>
        <dbReference type="ChEBI" id="CHEBI:32364"/>
        <dbReference type="ChEBI" id="CHEBI:43474"/>
        <dbReference type="ChEBI" id="CHEBI:58394"/>
        <dbReference type="EC" id="4.2.3.4"/>
    </reaction>
</comment>
<comment type="function">
    <text evidence="3 18">Catalyzes the conversion of 3-deoxy-D-arabino-heptulosonate 7-phosphate (DAHP) to dehydroquinate (DHQ).</text>
</comment>
<evidence type="ECO:0000256" key="15">
    <source>
        <dbReference type="ARBA" id="ARBA00023141"/>
    </source>
</evidence>
<keyword evidence="11 18" id="KW-0479">Metal-binding</keyword>
<dbReference type="HAMAP" id="MF_00110">
    <property type="entry name" value="DHQ_synthase"/>
    <property type="match status" value="1"/>
</dbReference>
<evidence type="ECO:0000256" key="5">
    <source>
        <dbReference type="ARBA" id="ARBA00004661"/>
    </source>
</evidence>
<reference evidence="21" key="1">
    <citation type="journal article" date="2020" name="mSystems">
        <title>Genome- and Community-Level Interaction Insights into Carbon Utilization and Element Cycling Functions of Hydrothermarchaeota in Hydrothermal Sediment.</title>
        <authorList>
            <person name="Zhou Z."/>
            <person name="Liu Y."/>
            <person name="Xu W."/>
            <person name="Pan J."/>
            <person name="Luo Z.H."/>
            <person name="Li M."/>
        </authorList>
    </citation>
    <scope>NUCLEOTIDE SEQUENCE [LARGE SCALE GENOMIC DNA]</scope>
    <source>
        <strain evidence="21">HyVt-489</strain>
    </source>
</reference>
<evidence type="ECO:0000256" key="10">
    <source>
        <dbReference type="ARBA" id="ARBA00022605"/>
    </source>
</evidence>
<dbReference type="InterPro" id="IPR016037">
    <property type="entry name" value="DHQ_synth_AroB"/>
</dbReference>
<gene>
    <name evidence="18" type="primary">aroB</name>
    <name evidence="21" type="ORF">ENJ46_04385</name>
</gene>
<dbReference type="GO" id="GO:0005737">
    <property type="term" value="C:cytoplasm"/>
    <property type="evidence" value="ECO:0007669"/>
    <property type="project" value="UniProtKB-SubCell"/>
</dbReference>
<dbReference type="EC" id="4.2.3.4" evidence="7 18"/>
<proteinExistence type="inferred from homology"/>
<dbReference type="Pfam" id="PF01761">
    <property type="entry name" value="DHQ_synthase"/>
    <property type="match status" value="1"/>
</dbReference>
<dbReference type="SUPFAM" id="SSF56796">
    <property type="entry name" value="Dehydroquinate synthase-like"/>
    <property type="match status" value="1"/>
</dbReference>
<feature type="binding site" evidence="18">
    <location>
        <position position="146"/>
    </location>
    <ligand>
        <name>NAD(+)</name>
        <dbReference type="ChEBI" id="CHEBI:57540"/>
    </ligand>
</feature>
<keyword evidence="9 18" id="KW-0963">Cytoplasm</keyword>
<comment type="similarity">
    <text evidence="6 18">Belongs to the sugar phosphate cyclases superfamily. Dehydroquinate synthase family.</text>
</comment>
<dbReference type="InterPro" id="IPR050071">
    <property type="entry name" value="Dehydroquinate_synthase"/>
</dbReference>
<evidence type="ECO:0000256" key="2">
    <source>
        <dbReference type="ARBA" id="ARBA00001911"/>
    </source>
</evidence>
<feature type="binding site" evidence="18">
    <location>
        <begin position="109"/>
        <end position="113"/>
    </location>
    <ligand>
        <name>NAD(+)</name>
        <dbReference type="ChEBI" id="CHEBI:57540"/>
    </ligand>
</feature>
<dbReference type="Gene3D" id="1.20.1090.10">
    <property type="entry name" value="Dehydroquinate synthase-like - alpha domain"/>
    <property type="match status" value="1"/>
</dbReference>
<feature type="binding site" evidence="18">
    <location>
        <position position="269"/>
    </location>
    <ligand>
        <name>Zn(2+)</name>
        <dbReference type="ChEBI" id="CHEBI:29105"/>
    </ligand>
</feature>